<dbReference type="PANTHER" id="PTHR39081">
    <property type="entry name" value="MUT7-C DOMAIN-CONTAINING PROTEIN"/>
    <property type="match status" value="1"/>
</dbReference>
<feature type="domain" description="Mut7-C RNAse" evidence="1">
    <location>
        <begin position="21"/>
        <end position="159"/>
    </location>
</feature>
<reference evidence="2 3" key="1">
    <citation type="submission" date="2016-11" db="EMBL/GenBank/DDBJ databases">
        <authorList>
            <person name="Jaros S."/>
            <person name="Januszkiewicz K."/>
            <person name="Wedrychowicz H."/>
        </authorList>
    </citation>
    <scope>NUCLEOTIDE SEQUENCE [LARGE SCALE GENOMIC DNA]</scope>
    <source>
        <strain evidence="2 3">DSM 9297</strain>
    </source>
</reference>
<dbReference type="AlphaFoldDB" id="A0A1M5UW98"/>
<evidence type="ECO:0000259" key="1">
    <source>
        <dbReference type="Pfam" id="PF01927"/>
    </source>
</evidence>
<dbReference type="Proteomes" id="UP000184357">
    <property type="component" value="Unassembled WGS sequence"/>
</dbReference>
<dbReference type="PANTHER" id="PTHR39081:SF1">
    <property type="entry name" value="MUT7-C RNASE DOMAIN-CONTAINING PROTEIN"/>
    <property type="match status" value="1"/>
</dbReference>
<dbReference type="STRING" id="43928.SAMN05443636_3145"/>
<evidence type="ECO:0000313" key="2">
    <source>
        <dbReference type="EMBL" id="SHH67252.1"/>
    </source>
</evidence>
<proteinExistence type="predicted"/>
<dbReference type="InterPro" id="IPR002782">
    <property type="entry name" value="Mut7-C_RNAse_dom"/>
</dbReference>
<protein>
    <recommendedName>
        <fullName evidence="1">Mut7-C RNAse domain-containing protein</fullName>
    </recommendedName>
</protein>
<dbReference type="EMBL" id="FQWV01000013">
    <property type="protein sequence ID" value="SHH67252.1"/>
    <property type="molecule type" value="Genomic_DNA"/>
</dbReference>
<gene>
    <name evidence="2" type="ORF">SAMN05443636_3145</name>
</gene>
<keyword evidence="3" id="KW-1185">Reference proteome</keyword>
<accession>A0A1M5UW98</accession>
<evidence type="ECO:0000313" key="3">
    <source>
        <dbReference type="Proteomes" id="UP000184357"/>
    </source>
</evidence>
<organism evidence="2 3">
    <name type="scientific">Halobaculum gomorrense</name>
    <dbReference type="NCBI Taxonomy" id="43928"/>
    <lineage>
        <taxon>Archaea</taxon>
        <taxon>Methanobacteriati</taxon>
        <taxon>Methanobacteriota</taxon>
        <taxon>Stenosarchaea group</taxon>
        <taxon>Halobacteria</taxon>
        <taxon>Halobacteriales</taxon>
        <taxon>Haloferacaceae</taxon>
        <taxon>Halobaculum</taxon>
    </lineage>
</organism>
<dbReference type="Pfam" id="PF01927">
    <property type="entry name" value="Mut7-C"/>
    <property type="match status" value="1"/>
</dbReference>
<sequence length="163" mass="17866">MNGDRSDRGDALELTPDRDALVLDVMLGKLTVYLRICGYDALYALDEGLEADDAVRSRAVADGRRLLTRDRALAASTPGSVLLTERDVTDQLRELRDTGVGVSPSDRPARCGACNGVLERVDDEDPRPEHAPAEGPLWRCADCGQHFWRGSHWHDVVATLDAL</sequence>
<name>A0A1M5UW98_9EURY</name>
<dbReference type="OrthoDB" id="1266at2157"/>
<dbReference type="RefSeq" id="WP_073311323.1">
    <property type="nucleotide sequence ID" value="NZ_FQWV01000013.1"/>
</dbReference>